<accession>A0A1Y1IMV7</accession>
<dbReference type="GO" id="GO:0005829">
    <property type="term" value="C:cytosol"/>
    <property type="evidence" value="ECO:0000318"/>
    <property type="project" value="GO_Central"/>
</dbReference>
<evidence type="ECO:0000256" key="6">
    <source>
        <dbReference type="RuleBase" id="RU363015"/>
    </source>
</evidence>
<comment type="catalytic activity">
    <reaction evidence="4 6">
        <text>N(6)-(dimethylallyl)adenosine 5'-phosphate + H2O = N(6)-dimethylallyladenine + D-ribose 5-phosphate</text>
        <dbReference type="Rhea" id="RHEA:48560"/>
        <dbReference type="ChEBI" id="CHEBI:15377"/>
        <dbReference type="ChEBI" id="CHEBI:17660"/>
        <dbReference type="ChEBI" id="CHEBI:57526"/>
        <dbReference type="ChEBI" id="CHEBI:78346"/>
        <dbReference type="EC" id="3.2.2.n1"/>
    </reaction>
</comment>
<dbReference type="GO" id="GO:0102682">
    <property type="term" value="F:cytokinin riboside 5'-monophosphate phosphoribohydrolase activity"/>
    <property type="evidence" value="ECO:0000318"/>
    <property type="project" value="GO_Central"/>
</dbReference>
<proteinExistence type="inferred from homology"/>
<evidence type="ECO:0000256" key="4">
    <source>
        <dbReference type="ARBA" id="ARBA00047718"/>
    </source>
</evidence>
<evidence type="ECO:0000256" key="5">
    <source>
        <dbReference type="ARBA" id="ARBA00049153"/>
    </source>
</evidence>
<dbReference type="EC" id="3.2.2.n1" evidence="2 6"/>
<keyword evidence="8" id="KW-1185">Reference proteome</keyword>
<dbReference type="NCBIfam" id="TIGR00730">
    <property type="entry name" value="Rossman fold protein, TIGR00730 family"/>
    <property type="match status" value="1"/>
</dbReference>
<evidence type="ECO:0000256" key="2">
    <source>
        <dbReference type="ARBA" id="ARBA00012205"/>
    </source>
</evidence>
<gene>
    <name evidence="7" type="ORF">KFL_006470030</name>
</gene>
<dbReference type="InterPro" id="IPR031100">
    <property type="entry name" value="LOG_fam"/>
</dbReference>
<dbReference type="Pfam" id="PF03641">
    <property type="entry name" value="Lysine_decarbox"/>
    <property type="match status" value="1"/>
</dbReference>
<dbReference type="InterPro" id="IPR005269">
    <property type="entry name" value="LOG"/>
</dbReference>
<evidence type="ECO:0000313" key="8">
    <source>
        <dbReference type="Proteomes" id="UP000054558"/>
    </source>
</evidence>
<dbReference type="GO" id="GO:0009691">
    <property type="term" value="P:cytokinin biosynthetic process"/>
    <property type="evidence" value="ECO:0000318"/>
    <property type="project" value="GO_Central"/>
</dbReference>
<dbReference type="STRING" id="105231.A0A1Y1IMV7"/>
<dbReference type="Proteomes" id="UP000054558">
    <property type="component" value="Unassembled WGS sequence"/>
</dbReference>
<evidence type="ECO:0000256" key="3">
    <source>
        <dbReference type="ARBA" id="ARBA00022712"/>
    </source>
</evidence>
<evidence type="ECO:0000256" key="1">
    <source>
        <dbReference type="ARBA" id="ARBA00006763"/>
    </source>
</evidence>
<name>A0A1Y1IMV7_KLENI</name>
<evidence type="ECO:0000313" key="7">
    <source>
        <dbReference type="EMBL" id="GAQ90491.1"/>
    </source>
</evidence>
<dbReference type="Gene3D" id="3.40.50.450">
    <property type="match status" value="1"/>
</dbReference>
<keyword evidence="6 7" id="KW-0378">Hydrolase</keyword>
<reference evidence="7 8" key="1">
    <citation type="journal article" date="2014" name="Nat. Commun.">
        <title>Klebsormidium flaccidum genome reveals primary factors for plant terrestrial adaptation.</title>
        <authorList>
            <person name="Hori K."/>
            <person name="Maruyama F."/>
            <person name="Fujisawa T."/>
            <person name="Togashi T."/>
            <person name="Yamamoto N."/>
            <person name="Seo M."/>
            <person name="Sato S."/>
            <person name="Yamada T."/>
            <person name="Mori H."/>
            <person name="Tajima N."/>
            <person name="Moriyama T."/>
            <person name="Ikeuchi M."/>
            <person name="Watanabe M."/>
            <person name="Wada H."/>
            <person name="Kobayashi K."/>
            <person name="Saito M."/>
            <person name="Masuda T."/>
            <person name="Sasaki-Sekimoto Y."/>
            <person name="Mashiguchi K."/>
            <person name="Awai K."/>
            <person name="Shimojima M."/>
            <person name="Masuda S."/>
            <person name="Iwai M."/>
            <person name="Nobusawa T."/>
            <person name="Narise T."/>
            <person name="Kondo S."/>
            <person name="Saito H."/>
            <person name="Sato R."/>
            <person name="Murakawa M."/>
            <person name="Ihara Y."/>
            <person name="Oshima-Yamada Y."/>
            <person name="Ohtaka K."/>
            <person name="Satoh M."/>
            <person name="Sonobe K."/>
            <person name="Ishii M."/>
            <person name="Ohtani R."/>
            <person name="Kanamori-Sato M."/>
            <person name="Honoki R."/>
            <person name="Miyazaki D."/>
            <person name="Mochizuki H."/>
            <person name="Umetsu J."/>
            <person name="Higashi K."/>
            <person name="Shibata D."/>
            <person name="Kamiya Y."/>
            <person name="Sato N."/>
            <person name="Nakamura Y."/>
            <person name="Tabata S."/>
            <person name="Ida S."/>
            <person name="Kurokawa K."/>
            <person name="Ohta H."/>
        </authorList>
    </citation>
    <scope>NUCLEOTIDE SEQUENCE [LARGE SCALE GENOMIC DNA]</scope>
    <source>
        <strain evidence="7 8">NIES-2285</strain>
    </source>
</reference>
<comment type="similarity">
    <text evidence="1 6">Belongs to the LOG family.</text>
</comment>
<dbReference type="GO" id="GO:0005634">
    <property type="term" value="C:nucleus"/>
    <property type="evidence" value="ECO:0000318"/>
    <property type="project" value="GO_Central"/>
</dbReference>
<dbReference type="PANTHER" id="PTHR31223:SF70">
    <property type="entry name" value="LOG FAMILY PROTEIN YJL055W"/>
    <property type="match status" value="1"/>
</dbReference>
<dbReference type="OMA" id="FEIATWR"/>
<comment type="function">
    <text evidence="6">Cytokinin-activating enzyme working in the direct activation pathway. Phosphoribohydrolase that converts inactive cytokinin nucleotides to the biologically active free-base forms.</text>
</comment>
<organism evidence="7 8">
    <name type="scientific">Klebsormidium nitens</name>
    <name type="common">Green alga</name>
    <name type="synonym">Ulothrix nitens</name>
    <dbReference type="NCBI Taxonomy" id="105231"/>
    <lineage>
        <taxon>Eukaryota</taxon>
        <taxon>Viridiplantae</taxon>
        <taxon>Streptophyta</taxon>
        <taxon>Klebsormidiophyceae</taxon>
        <taxon>Klebsormidiales</taxon>
        <taxon>Klebsormidiaceae</taxon>
        <taxon>Klebsormidium</taxon>
    </lineage>
</organism>
<dbReference type="OrthoDB" id="2012900at2759"/>
<dbReference type="PANTHER" id="PTHR31223">
    <property type="entry name" value="LOG FAMILY PROTEIN YJL055W"/>
    <property type="match status" value="1"/>
</dbReference>
<comment type="catalytic activity">
    <reaction evidence="5 6">
        <text>9-ribosyl-trans-zeatin 5'-phosphate + H2O = trans-zeatin + D-ribose 5-phosphate</text>
        <dbReference type="Rhea" id="RHEA:48564"/>
        <dbReference type="ChEBI" id="CHEBI:15377"/>
        <dbReference type="ChEBI" id="CHEBI:16522"/>
        <dbReference type="ChEBI" id="CHEBI:78346"/>
        <dbReference type="ChEBI" id="CHEBI:87947"/>
        <dbReference type="EC" id="3.2.2.n1"/>
    </reaction>
</comment>
<dbReference type="EMBL" id="DF237596">
    <property type="protein sequence ID" value="GAQ90491.1"/>
    <property type="molecule type" value="Genomic_DNA"/>
</dbReference>
<sequence>MAASEPAQDASAAPQDGGQLLSRVCVYCGSKPGARSSYREAAVELGQEMVRRGIQLVYGGGDVGLMGAISKTVAEAGGQVIGVIPEALKPREISGDGSGYGEQRVVGDMHERKAEMAALADAFIAMPGGYGTLEELLEMVTWAQLGIHSKPVGVLNVAGFYDGLLAFFDTAVAEGFVTSVNRDIVIAAPTAAELLDKLQAHTPKPGLTAPSSWSKLGYDRQ</sequence>
<dbReference type="SUPFAM" id="SSF102405">
    <property type="entry name" value="MCP/YpsA-like"/>
    <property type="match status" value="1"/>
</dbReference>
<dbReference type="AlphaFoldDB" id="A0A1Y1IMV7"/>
<keyword evidence="3 6" id="KW-0203">Cytokinin biosynthesis</keyword>
<protein>
    <recommendedName>
        <fullName evidence="2 6">Cytokinin riboside 5'-monophosphate phosphoribohydrolase</fullName>
        <ecNumber evidence="2 6">3.2.2.n1</ecNumber>
    </recommendedName>
</protein>